<sequence>MFCEKEPYILVFGVSIYDIIGFTNRNFKPHDSNPGKVRVSFGGVCRNIAENLARVGVNTKFISVVGDDEKGRSLLEHANKMHLDMKDSLIVKGESTPTYMAILNEEGELEAGIVDMKVTEYITEEFIDSKVELFEQAEYVVLDADNPPLLEYILKKFYKKTKFILDPVSAAKAKPLKHLIPYLHTIKPNRLEAEVLCGFPIKNLEDIKRAGKYFLDQGVQKVFISLDIQGVYYNDRESEGILKADKVSIVNVTGAGDSCVAGLGFGFMNGLDTRNTLKMAIAMSVITIAHADTIHPDMSYDLVNQSMDSITWVEETIF</sequence>
<dbReference type="InterPro" id="IPR029056">
    <property type="entry name" value="Ribokinase-like"/>
</dbReference>
<dbReference type="SUPFAM" id="SSF53613">
    <property type="entry name" value="Ribokinase-like"/>
    <property type="match status" value="1"/>
</dbReference>
<keyword evidence="2 4" id="KW-0418">Kinase</keyword>
<dbReference type="Proteomes" id="UP000262969">
    <property type="component" value="Unassembled WGS sequence"/>
</dbReference>
<feature type="domain" description="Carbohydrate kinase PfkB" evidence="3">
    <location>
        <begin position="8"/>
        <end position="296"/>
    </location>
</feature>
<dbReference type="PANTHER" id="PTHR10584:SF166">
    <property type="entry name" value="RIBOKINASE"/>
    <property type="match status" value="1"/>
</dbReference>
<gene>
    <name evidence="4" type="ORF">DHW61_10230</name>
</gene>
<keyword evidence="1" id="KW-0808">Transferase</keyword>
<evidence type="ECO:0000256" key="2">
    <source>
        <dbReference type="ARBA" id="ARBA00022777"/>
    </source>
</evidence>
<evidence type="ECO:0000313" key="5">
    <source>
        <dbReference type="Proteomes" id="UP000262969"/>
    </source>
</evidence>
<proteinExistence type="predicted"/>
<dbReference type="Gene3D" id="3.40.1190.20">
    <property type="match status" value="1"/>
</dbReference>
<name>A0A3D2X6L3_9FIRM</name>
<protein>
    <submittedName>
        <fullName evidence="4">Kinase</fullName>
    </submittedName>
</protein>
<dbReference type="Pfam" id="PF00294">
    <property type="entry name" value="PfkB"/>
    <property type="match status" value="1"/>
</dbReference>
<dbReference type="AlphaFoldDB" id="A0A3D2X6L3"/>
<comment type="caution">
    <text evidence="4">The sequence shown here is derived from an EMBL/GenBank/DDBJ whole genome shotgun (WGS) entry which is preliminary data.</text>
</comment>
<dbReference type="InterPro" id="IPR011611">
    <property type="entry name" value="PfkB_dom"/>
</dbReference>
<evidence type="ECO:0000313" key="4">
    <source>
        <dbReference type="EMBL" id="HCL02769.1"/>
    </source>
</evidence>
<reference evidence="4 5" key="1">
    <citation type="journal article" date="2018" name="Nat. Biotechnol.">
        <title>A standardized bacterial taxonomy based on genome phylogeny substantially revises the tree of life.</title>
        <authorList>
            <person name="Parks D.H."/>
            <person name="Chuvochina M."/>
            <person name="Waite D.W."/>
            <person name="Rinke C."/>
            <person name="Skarshewski A."/>
            <person name="Chaumeil P.A."/>
            <person name="Hugenholtz P."/>
        </authorList>
    </citation>
    <scope>NUCLEOTIDE SEQUENCE [LARGE SCALE GENOMIC DNA]</scope>
    <source>
        <strain evidence="4">UBA11728</strain>
    </source>
</reference>
<accession>A0A3D2X6L3</accession>
<dbReference type="GO" id="GO:0016301">
    <property type="term" value="F:kinase activity"/>
    <property type="evidence" value="ECO:0007669"/>
    <property type="project" value="UniProtKB-KW"/>
</dbReference>
<dbReference type="CDD" id="cd01941">
    <property type="entry name" value="YeiC_kinase_like"/>
    <property type="match status" value="1"/>
</dbReference>
<evidence type="ECO:0000256" key="1">
    <source>
        <dbReference type="ARBA" id="ARBA00022679"/>
    </source>
</evidence>
<organism evidence="4 5">
    <name type="scientific">Lachnoclostridium phytofermentans</name>
    <dbReference type="NCBI Taxonomy" id="66219"/>
    <lineage>
        <taxon>Bacteria</taxon>
        <taxon>Bacillati</taxon>
        <taxon>Bacillota</taxon>
        <taxon>Clostridia</taxon>
        <taxon>Lachnospirales</taxon>
        <taxon>Lachnospiraceae</taxon>
    </lineage>
</organism>
<dbReference type="EMBL" id="DPVV01000338">
    <property type="protein sequence ID" value="HCL02769.1"/>
    <property type="molecule type" value="Genomic_DNA"/>
</dbReference>
<dbReference type="PANTHER" id="PTHR10584">
    <property type="entry name" value="SUGAR KINASE"/>
    <property type="match status" value="1"/>
</dbReference>
<evidence type="ECO:0000259" key="3">
    <source>
        <dbReference type="Pfam" id="PF00294"/>
    </source>
</evidence>